<gene>
    <name evidence="1" type="ORF">K458DRAFT_394501</name>
</gene>
<protein>
    <submittedName>
        <fullName evidence="1">Uncharacterized protein</fullName>
    </submittedName>
</protein>
<name>A0A6G1ILV5_9PLEO</name>
<dbReference type="EMBL" id="MU005608">
    <property type="protein sequence ID" value="KAF2678859.1"/>
    <property type="molecule type" value="Genomic_DNA"/>
</dbReference>
<organism evidence="1 2">
    <name type="scientific">Lentithecium fluviatile CBS 122367</name>
    <dbReference type="NCBI Taxonomy" id="1168545"/>
    <lineage>
        <taxon>Eukaryota</taxon>
        <taxon>Fungi</taxon>
        <taxon>Dikarya</taxon>
        <taxon>Ascomycota</taxon>
        <taxon>Pezizomycotina</taxon>
        <taxon>Dothideomycetes</taxon>
        <taxon>Pleosporomycetidae</taxon>
        <taxon>Pleosporales</taxon>
        <taxon>Massarineae</taxon>
        <taxon>Lentitheciaceae</taxon>
        <taxon>Lentithecium</taxon>
    </lineage>
</organism>
<dbReference type="AlphaFoldDB" id="A0A6G1ILV5"/>
<dbReference type="Proteomes" id="UP000799291">
    <property type="component" value="Unassembled WGS sequence"/>
</dbReference>
<evidence type="ECO:0000313" key="1">
    <source>
        <dbReference type="EMBL" id="KAF2678859.1"/>
    </source>
</evidence>
<accession>A0A6G1ILV5</accession>
<proteinExistence type="predicted"/>
<evidence type="ECO:0000313" key="2">
    <source>
        <dbReference type="Proteomes" id="UP000799291"/>
    </source>
</evidence>
<sequence length="193" mass="21599">MNKIVIDGELVERMEHLRFREEVVEHRISITEEDARLALAGVYELLADQTLDPVALGVEPVSPTDTCTPLSTFAERNNSFYAIISRIFSSKPPLPSKSAIKVSRLEEQLLALLDLELRIYILRHYKSALVEFGANLKHNSGVRNAIDTTFGVFEPVRVPEQMGNTTSRILIILMALMSPPASRKEPRAAKDLS</sequence>
<keyword evidence="2" id="KW-1185">Reference proteome</keyword>
<reference evidence="1" key="1">
    <citation type="journal article" date="2020" name="Stud. Mycol.">
        <title>101 Dothideomycetes genomes: a test case for predicting lifestyles and emergence of pathogens.</title>
        <authorList>
            <person name="Haridas S."/>
            <person name="Albert R."/>
            <person name="Binder M."/>
            <person name="Bloem J."/>
            <person name="Labutti K."/>
            <person name="Salamov A."/>
            <person name="Andreopoulos B."/>
            <person name="Baker S."/>
            <person name="Barry K."/>
            <person name="Bills G."/>
            <person name="Bluhm B."/>
            <person name="Cannon C."/>
            <person name="Castanera R."/>
            <person name="Culley D."/>
            <person name="Daum C."/>
            <person name="Ezra D."/>
            <person name="Gonzalez J."/>
            <person name="Henrissat B."/>
            <person name="Kuo A."/>
            <person name="Liang C."/>
            <person name="Lipzen A."/>
            <person name="Lutzoni F."/>
            <person name="Magnuson J."/>
            <person name="Mondo S."/>
            <person name="Nolan M."/>
            <person name="Ohm R."/>
            <person name="Pangilinan J."/>
            <person name="Park H.-J."/>
            <person name="Ramirez L."/>
            <person name="Alfaro M."/>
            <person name="Sun H."/>
            <person name="Tritt A."/>
            <person name="Yoshinaga Y."/>
            <person name="Zwiers L.-H."/>
            <person name="Turgeon B."/>
            <person name="Goodwin S."/>
            <person name="Spatafora J."/>
            <person name="Crous P."/>
            <person name="Grigoriev I."/>
        </authorList>
    </citation>
    <scope>NUCLEOTIDE SEQUENCE</scope>
    <source>
        <strain evidence="1">CBS 122367</strain>
    </source>
</reference>